<accession>A0AAT9FPQ3</accession>
<protein>
    <submittedName>
        <fullName evidence="4">Peptidase</fullName>
    </submittedName>
</protein>
<dbReference type="GO" id="GO:0008236">
    <property type="term" value="F:serine-type peptidase activity"/>
    <property type="evidence" value="ECO:0007669"/>
    <property type="project" value="InterPro"/>
</dbReference>
<evidence type="ECO:0000259" key="3">
    <source>
        <dbReference type="Pfam" id="PF00930"/>
    </source>
</evidence>
<evidence type="ECO:0000259" key="2">
    <source>
        <dbReference type="Pfam" id="PF00326"/>
    </source>
</evidence>
<dbReference type="Gene3D" id="3.40.50.1820">
    <property type="entry name" value="alpha/beta hydrolase"/>
    <property type="match status" value="1"/>
</dbReference>
<dbReference type="SUPFAM" id="SSF53474">
    <property type="entry name" value="alpha/beta-Hydrolases"/>
    <property type="match status" value="1"/>
</dbReference>
<feature type="region of interest" description="Disordered" evidence="1">
    <location>
        <begin position="174"/>
        <end position="198"/>
    </location>
</feature>
<evidence type="ECO:0000313" key="4">
    <source>
        <dbReference type="EMBL" id="BDS07953.1"/>
    </source>
</evidence>
<dbReference type="Gene3D" id="2.140.10.30">
    <property type="entry name" value="Dipeptidylpeptidase IV, N-terminal domain"/>
    <property type="match status" value="1"/>
</dbReference>
<evidence type="ECO:0000256" key="1">
    <source>
        <dbReference type="SAM" id="MobiDB-lite"/>
    </source>
</evidence>
<dbReference type="PANTHER" id="PTHR11731:SF118">
    <property type="entry name" value="BLR1971 PROTEIN"/>
    <property type="match status" value="1"/>
</dbReference>
<dbReference type="AlphaFoldDB" id="A0AAT9FPQ3"/>
<dbReference type="GO" id="GO:0006508">
    <property type="term" value="P:proteolysis"/>
    <property type="evidence" value="ECO:0007669"/>
    <property type="project" value="InterPro"/>
</dbReference>
<proteinExistence type="predicted"/>
<dbReference type="Pfam" id="PF00930">
    <property type="entry name" value="DPPIV_N"/>
    <property type="match status" value="1"/>
</dbReference>
<feature type="domain" description="Peptidase S9 prolyl oligopeptidase catalytic" evidence="2">
    <location>
        <begin position="579"/>
        <end position="768"/>
    </location>
</feature>
<dbReference type="Pfam" id="PF00326">
    <property type="entry name" value="Peptidase_S9"/>
    <property type="match status" value="1"/>
</dbReference>
<organism evidence="4">
    <name type="scientific">Oceaniferula spumae</name>
    <dbReference type="NCBI Taxonomy" id="2979115"/>
    <lineage>
        <taxon>Bacteria</taxon>
        <taxon>Pseudomonadati</taxon>
        <taxon>Verrucomicrobiota</taxon>
        <taxon>Verrucomicrobiia</taxon>
        <taxon>Verrucomicrobiales</taxon>
        <taxon>Verrucomicrobiaceae</taxon>
        <taxon>Oceaniferula</taxon>
    </lineage>
</organism>
<dbReference type="SUPFAM" id="SSF82171">
    <property type="entry name" value="DPP6 N-terminal domain-like"/>
    <property type="match status" value="1"/>
</dbReference>
<dbReference type="InterPro" id="IPR050278">
    <property type="entry name" value="Serine_Prot_S9B/DPPIV"/>
</dbReference>
<dbReference type="InterPro" id="IPR001375">
    <property type="entry name" value="Peptidase_S9_cat"/>
</dbReference>
<sequence length="771" mass="88366">MSSPQGQTEVAFLFSSYPRDHERPACLRTLCPVMIRLFLLFTFAFCFTAEAKSTAHYISKWDKAWREAQSGATNLDPRFSWQEDSSSVIFKHESLHKDGSKSWNFLSCSVTTGDRQPAFDHEDLAKQLNRVSGKEFDASRLPLENIRLTKERLSFRVERDWYQKKDGTLEKIARENRKSNKPERKKKAKPNSQISPDGKWRAFVKDRAVFLVDLQPGSDNTPREIGKPNTDTDYYHGAPVWNASSSHFIMHYMIPGQRRTVTLVESSPKDQLQPKLHTFRYDKPGDKIDRQEPHIFSIGGKPRHMPDPELTKDAFSIGHASWDTDGERVIYEYVERGFGKHYLIAMDAASGKHSLLAKEESDTFIFVSGVRYRKNLTDTREIIWGSDRDGWRHLYLLGSDTGKVKHRITEGNWIVRKVEHVDEQNRSIIFQASGRNQGEDPYHIHWYRVKFDGSQLTQLTEADGNHKLLFSPDGKYYIDTWSRVDQPPVSELRRSADSKLISTLTKSDISGLLAQGRALPERFVCKDRNGRFDIWGMILTPPNFDPNKKYPILEYIYAGPHGAFVPKNFSAWHGYRAEMTEEGFVVVMIDALGTNYRHHDFSHFSYKNLVDSGFPDRIKWIQEAAKTRPYMDVSRVGIYGGSAGGQSATSAVLHHGQFYKAAASDCGCHDNRMDKIWWNEQWMDWPVGPHYKEQSNITHAGKLQGALMLTVGELDKNVDPSSTTQLVDALTRADKDFEYYISTSSGHGSGEKPVMRRKRLEFFQKHLGSVQ</sequence>
<name>A0AAT9FPQ3_9BACT</name>
<reference evidence="4" key="1">
    <citation type="submission" date="2024-07" db="EMBL/GenBank/DDBJ databases">
        <title>Complete genome sequence of Verrucomicrobiaceae bacterium NT6N.</title>
        <authorList>
            <person name="Huang C."/>
            <person name="Takami H."/>
            <person name="Hamasaki K."/>
        </authorList>
    </citation>
    <scope>NUCLEOTIDE SEQUENCE</scope>
    <source>
        <strain evidence="4">NT6N</strain>
    </source>
</reference>
<dbReference type="EMBL" id="AP026866">
    <property type="protein sequence ID" value="BDS07953.1"/>
    <property type="molecule type" value="Genomic_DNA"/>
</dbReference>
<gene>
    <name evidence="4" type="ORF">NT6N_29930</name>
</gene>
<dbReference type="KEGG" id="osu:NT6N_29930"/>
<dbReference type="InterPro" id="IPR029058">
    <property type="entry name" value="AB_hydrolase_fold"/>
</dbReference>
<dbReference type="PANTHER" id="PTHR11731">
    <property type="entry name" value="PROTEASE FAMILY S9B,C DIPEPTIDYL-PEPTIDASE IV-RELATED"/>
    <property type="match status" value="1"/>
</dbReference>
<dbReference type="InterPro" id="IPR002469">
    <property type="entry name" value="Peptidase_S9B_N"/>
</dbReference>
<feature type="domain" description="Dipeptidylpeptidase IV N-terminal" evidence="3">
    <location>
        <begin position="158"/>
        <end position="488"/>
    </location>
</feature>